<dbReference type="EMBL" id="BOPZ01000018">
    <property type="protein sequence ID" value="GIM29473.1"/>
    <property type="molecule type" value="Genomic_DNA"/>
</dbReference>
<dbReference type="RefSeq" id="WP_212904173.1">
    <property type="nucleotide sequence ID" value="NZ_BOPZ01000018.1"/>
</dbReference>
<keyword evidence="1" id="KW-0472">Membrane</keyword>
<dbReference type="AlphaFoldDB" id="A0A919S1D3"/>
<gene>
    <name evidence="3" type="ORF">CPJCM30710_21390</name>
</gene>
<dbReference type="Pfam" id="PF01882">
    <property type="entry name" value="DUF58"/>
    <property type="match status" value="1"/>
</dbReference>
<evidence type="ECO:0000313" key="4">
    <source>
        <dbReference type="Proteomes" id="UP000679179"/>
    </source>
</evidence>
<keyword evidence="1" id="KW-1133">Transmembrane helix</keyword>
<dbReference type="Proteomes" id="UP000679179">
    <property type="component" value="Unassembled WGS sequence"/>
</dbReference>
<keyword evidence="4" id="KW-1185">Reference proteome</keyword>
<name>A0A919S1D3_9CLOT</name>
<dbReference type="PANTHER" id="PTHR34351">
    <property type="entry name" value="SLR1927 PROTEIN-RELATED"/>
    <property type="match status" value="1"/>
</dbReference>
<feature type="transmembrane region" description="Helical" evidence="1">
    <location>
        <begin position="7"/>
        <end position="23"/>
    </location>
</feature>
<organism evidence="3 4">
    <name type="scientific">Clostridium polyendosporum</name>
    <dbReference type="NCBI Taxonomy" id="69208"/>
    <lineage>
        <taxon>Bacteria</taxon>
        <taxon>Bacillati</taxon>
        <taxon>Bacillota</taxon>
        <taxon>Clostridia</taxon>
        <taxon>Eubacteriales</taxon>
        <taxon>Clostridiaceae</taxon>
        <taxon>Clostridium</taxon>
    </lineage>
</organism>
<reference evidence="3" key="1">
    <citation type="submission" date="2021-03" db="EMBL/GenBank/DDBJ databases">
        <title>Taxonomic study of Clostridium polyendosporum from meadow-gley soil under rice.</title>
        <authorList>
            <person name="Kobayashi H."/>
            <person name="Tanizawa Y."/>
            <person name="Yagura M."/>
        </authorList>
    </citation>
    <scope>NUCLEOTIDE SEQUENCE</scope>
    <source>
        <strain evidence="3">JCM 30710</strain>
    </source>
</reference>
<feature type="transmembrane region" description="Helical" evidence="1">
    <location>
        <begin position="29"/>
        <end position="52"/>
    </location>
</feature>
<sequence length="390" mass="45898">MIKINLRYVLFLSISFIFVYALGEFLAYMIFYMLLVPFILSFITIIVLRFSVKITHDNVSRYYSCGEKEIFSTYITSKIPFLFTYCNIRNEAIHYINREYVGDAITLFLNSNKIISNEVKFLNRGKYDFGKYEISFNDMFGIFQVTLKLDTGFYVKVYPRLYDINFIFFNRNDITNNMLSIKNNICDLYSIRDMRKYTKGDDLRFISWKVSAKLNELYVKNFDRIYVQGFSIFLDMNKDVFSADSKGVNEESLIDFCVSLSYMLMKKNVKLYVYINNKKSEIFKINNSDQYNNLLKYFLENKSEGITSIINYINCQIFKLSMSLSLGIITYTLSNFIEHYVVEISEKMYSIIIFYIDNDIGNEGISRLNKLGISCIEIPKGSEENEVMKP</sequence>
<protein>
    <recommendedName>
        <fullName evidence="2">DUF58 domain-containing protein</fullName>
    </recommendedName>
</protein>
<dbReference type="InterPro" id="IPR002881">
    <property type="entry name" value="DUF58"/>
</dbReference>
<keyword evidence="1" id="KW-0812">Transmembrane</keyword>
<dbReference type="PANTHER" id="PTHR34351:SF2">
    <property type="entry name" value="DUF58 DOMAIN-CONTAINING PROTEIN"/>
    <property type="match status" value="1"/>
</dbReference>
<accession>A0A919S1D3</accession>
<evidence type="ECO:0000313" key="3">
    <source>
        <dbReference type="EMBL" id="GIM29473.1"/>
    </source>
</evidence>
<feature type="domain" description="DUF58" evidence="2">
    <location>
        <begin position="193"/>
        <end position="282"/>
    </location>
</feature>
<evidence type="ECO:0000256" key="1">
    <source>
        <dbReference type="SAM" id="Phobius"/>
    </source>
</evidence>
<proteinExistence type="predicted"/>
<evidence type="ECO:0000259" key="2">
    <source>
        <dbReference type="Pfam" id="PF01882"/>
    </source>
</evidence>
<comment type="caution">
    <text evidence="3">The sequence shown here is derived from an EMBL/GenBank/DDBJ whole genome shotgun (WGS) entry which is preliminary data.</text>
</comment>